<reference evidence="1" key="1">
    <citation type="submission" date="2020-05" db="EMBL/GenBank/DDBJ databases">
        <title>Large-scale comparative analyses of tick genomes elucidate their genetic diversity and vector capacities.</title>
        <authorList>
            <person name="Jia N."/>
            <person name="Wang J."/>
            <person name="Shi W."/>
            <person name="Du L."/>
            <person name="Sun Y."/>
            <person name="Zhan W."/>
            <person name="Jiang J."/>
            <person name="Wang Q."/>
            <person name="Zhang B."/>
            <person name="Ji P."/>
            <person name="Sakyi L.B."/>
            <person name="Cui X."/>
            <person name="Yuan T."/>
            <person name="Jiang B."/>
            <person name="Yang W."/>
            <person name="Lam T.T.-Y."/>
            <person name="Chang Q."/>
            <person name="Ding S."/>
            <person name="Wang X."/>
            <person name="Zhu J."/>
            <person name="Ruan X."/>
            <person name="Zhao L."/>
            <person name="Wei J."/>
            <person name="Que T."/>
            <person name="Du C."/>
            <person name="Cheng J."/>
            <person name="Dai P."/>
            <person name="Han X."/>
            <person name="Huang E."/>
            <person name="Gao Y."/>
            <person name="Liu J."/>
            <person name="Shao H."/>
            <person name="Ye R."/>
            <person name="Li L."/>
            <person name="Wei W."/>
            <person name="Wang X."/>
            <person name="Wang C."/>
            <person name="Yang T."/>
            <person name="Huo Q."/>
            <person name="Li W."/>
            <person name="Guo W."/>
            <person name="Chen H."/>
            <person name="Zhou L."/>
            <person name="Ni X."/>
            <person name="Tian J."/>
            <person name="Zhou Y."/>
            <person name="Sheng Y."/>
            <person name="Liu T."/>
            <person name="Pan Y."/>
            <person name="Xia L."/>
            <person name="Li J."/>
            <person name="Zhao F."/>
            <person name="Cao W."/>
        </authorList>
    </citation>
    <scope>NUCLEOTIDE SEQUENCE</scope>
    <source>
        <strain evidence="1">Hyas-2018</strain>
    </source>
</reference>
<comment type="caution">
    <text evidence="1">The sequence shown here is derived from an EMBL/GenBank/DDBJ whole genome shotgun (WGS) entry which is preliminary data.</text>
</comment>
<sequence length="330" mass="34620">MQTCHVGGVAPFRRPSTATELPQAAASADERQGNKGLLRLPVARRKAGLGGKLAAPRANVTPFVGNWPRQQKRRIPASDSGAHGCLALTSLARERCYATAAAFFSPSFDAAAPLAALASLKQMRGYGKSKRDVLALMVTDGPTCGRVIALRVASTSVFDDDEPWRRLRVEGEGAHPAVNRRIPKSTAVGDPRSLLLIASSLADSGRAESGGLADVAAFGSHFASASYKDDAHSRDDGYLAGIPAATLPNFMCAVPHLLDLLVGQRRRGSRGVAGVNCLYWARWRDNPLSIKAEEGVATASAGFVFLVGANVCSGAGSATRSDNRKSALSA</sequence>
<accession>A0ACB7TGN7</accession>
<keyword evidence="2" id="KW-1185">Reference proteome</keyword>
<dbReference type="EMBL" id="CM023481">
    <property type="protein sequence ID" value="KAH6945299.1"/>
    <property type="molecule type" value="Genomic_DNA"/>
</dbReference>
<evidence type="ECO:0000313" key="2">
    <source>
        <dbReference type="Proteomes" id="UP000821845"/>
    </source>
</evidence>
<name>A0ACB7TGN7_HYAAI</name>
<gene>
    <name evidence="1" type="ORF">HPB50_007793</name>
</gene>
<evidence type="ECO:0000313" key="1">
    <source>
        <dbReference type="EMBL" id="KAH6945299.1"/>
    </source>
</evidence>
<proteinExistence type="predicted"/>
<dbReference type="Proteomes" id="UP000821845">
    <property type="component" value="Chromosome 1"/>
</dbReference>
<protein>
    <submittedName>
        <fullName evidence="1">Uncharacterized protein</fullName>
    </submittedName>
</protein>
<organism evidence="1 2">
    <name type="scientific">Hyalomma asiaticum</name>
    <name type="common">Tick</name>
    <dbReference type="NCBI Taxonomy" id="266040"/>
    <lineage>
        <taxon>Eukaryota</taxon>
        <taxon>Metazoa</taxon>
        <taxon>Ecdysozoa</taxon>
        <taxon>Arthropoda</taxon>
        <taxon>Chelicerata</taxon>
        <taxon>Arachnida</taxon>
        <taxon>Acari</taxon>
        <taxon>Parasitiformes</taxon>
        <taxon>Ixodida</taxon>
        <taxon>Ixodoidea</taxon>
        <taxon>Ixodidae</taxon>
        <taxon>Hyalomminae</taxon>
        <taxon>Hyalomma</taxon>
    </lineage>
</organism>